<dbReference type="AlphaFoldDB" id="A0A0A2VA71"/>
<evidence type="ECO:0000256" key="3">
    <source>
        <dbReference type="ARBA" id="ARBA00022827"/>
    </source>
</evidence>
<dbReference type="InterPro" id="IPR050151">
    <property type="entry name" value="Class-I_Pyr_Nuc-Dis_Oxidored"/>
</dbReference>
<evidence type="ECO:0000313" key="15">
    <source>
        <dbReference type="Proteomes" id="UP000030153"/>
    </source>
</evidence>
<dbReference type="SUPFAM" id="SSF51905">
    <property type="entry name" value="FAD/NAD(P)-binding domain"/>
    <property type="match status" value="1"/>
</dbReference>
<protein>
    <submittedName>
        <fullName evidence="14">Dihydrolipoamide dehydrogenase</fullName>
    </submittedName>
</protein>
<dbReference type="Proteomes" id="UP000030153">
    <property type="component" value="Unassembled WGS sequence"/>
</dbReference>
<evidence type="ECO:0000256" key="5">
    <source>
        <dbReference type="ARBA" id="ARBA00023027"/>
    </source>
</evidence>
<evidence type="ECO:0000256" key="11">
    <source>
        <dbReference type="RuleBase" id="RU003691"/>
    </source>
</evidence>
<evidence type="ECO:0000256" key="4">
    <source>
        <dbReference type="ARBA" id="ARBA00023002"/>
    </source>
</evidence>
<evidence type="ECO:0000256" key="8">
    <source>
        <dbReference type="PIRSR" id="PIRSR000350-2"/>
    </source>
</evidence>
<dbReference type="SUPFAM" id="SSF55424">
    <property type="entry name" value="FAD/NAD-linked reductases, dimerisation (C-terminal) domain"/>
    <property type="match status" value="1"/>
</dbReference>
<dbReference type="eggNOG" id="COG1249">
    <property type="taxonomic scope" value="Bacteria"/>
</dbReference>
<evidence type="ECO:0000259" key="13">
    <source>
        <dbReference type="Pfam" id="PF07992"/>
    </source>
</evidence>
<feature type="disulfide bond" description="Redox-active" evidence="10">
    <location>
        <begin position="47"/>
        <end position="52"/>
    </location>
</feature>
<evidence type="ECO:0000256" key="2">
    <source>
        <dbReference type="ARBA" id="ARBA00022630"/>
    </source>
</evidence>
<keyword evidence="7 11" id="KW-0676">Redox-active center</keyword>
<dbReference type="PRINTS" id="PR00411">
    <property type="entry name" value="PNDRDTASEI"/>
</dbReference>
<evidence type="ECO:0000313" key="14">
    <source>
        <dbReference type="EMBL" id="KGP90610.1"/>
    </source>
</evidence>
<keyword evidence="9" id="KW-0547">Nucleotide-binding</keyword>
<dbReference type="FunFam" id="3.30.390.30:FF:000001">
    <property type="entry name" value="Dihydrolipoyl dehydrogenase"/>
    <property type="match status" value="1"/>
</dbReference>
<dbReference type="PROSITE" id="PS00076">
    <property type="entry name" value="PYRIDINE_REDOX_1"/>
    <property type="match status" value="1"/>
</dbReference>
<feature type="active site" description="Proton acceptor" evidence="8">
    <location>
        <position position="446"/>
    </location>
</feature>
<dbReference type="InterPro" id="IPR023753">
    <property type="entry name" value="FAD/NAD-binding_dom"/>
</dbReference>
<dbReference type="PRINTS" id="PR00368">
    <property type="entry name" value="FADPNR"/>
</dbReference>
<keyword evidence="2 11" id="KW-0285">Flavoprotein</keyword>
<gene>
    <name evidence="14" type="ORF">N780_04275</name>
</gene>
<dbReference type="Pfam" id="PF07992">
    <property type="entry name" value="Pyr_redox_2"/>
    <property type="match status" value="1"/>
</dbReference>
<keyword evidence="3 9" id="KW-0274">FAD</keyword>
<feature type="binding site" evidence="9">
    <location>
        <begin position="184"/>
        <end position="191"/>
    </location>
    <ligand>
        <name>NAD(+)</name>
        <dbReference type="ChEBI" id="CHEBI:57540"/>
    </ligand>
</feature>
<dbReference type="Pfam" id="PF02852">
    <property type="entry name" value="Pyr_redox_dim"/>
    <property type="match status" value="1"/>
</dbReference>
<dbReference type="PIRSF" id="PIRSF000350">
    <property type="entry name" value="Mercury_reductase_MerA"/>
    <property type="match status" value="1"/>
</dbReference>
<keyword evidence="6" id="KW-1015">Disulfide bond</keyword>
<feature type="binding site" evidence="9">
    <location>
        <position position="56"/>
    </location>
    <ligand>
        <name>FAD</name>
        <dbReference type="ChEBI" id="CHEBI:57692"/>
    </ligand>
</feature>
<dbReference type="OrthoDB" id="9800167at2"/>
<reference evidence="14 15" key="1">
    <citation type="submission" date="2013-08" db="EMBL/GenBank/DDBJ databases">
        <title>Genome of Pontibacillus chungwhensis.</title>
        <authorList>
            <person name="Wang Q."/>
            <person name="Wang G."/>
        </authorList>
    </citation>
    <scope>NUCLEOTIDE SEQUENCE [LARGE SCALE GENOMIC DNA]</scope>
    <source>
        <strain evidence="14 15">BH030062</strain>
    </source>
</reference>
<proteinExistence type="inferred from homology"/>
<keyword evidence="15" id="KW-1185">Reference proteome</keyword>
<dbReference type="Gene3D" id="3.30.390.30">
    <property type="match status" value="1"/>
</dbReference>
<dbReference type="InterPro" id="IPR001100">
    <property type="entry name" value="Pyr_nuc-diS_OxRdtase"/>
</dbReference>
<feature type="binding site" evidence="9">
    <location>
        <position position="274"/>
    </location>
    <ligand>
        <name>NAD(+)</name>
        <dbReference type="ChEBI" id="CHEBI:57540"/>
    </ligand>
</feature>
<evidence type="ECO:0000256" key="9">
    <source>
        <dbReference type="PIRSR" id="PIRSR000350-3"/>
    </source>
</evidence>
<feature type="domain" description="FAD/NAD(P)-binding" evidence="13">
    <location>
        <begin position="11"/>
        <end position="329"/>
    </location>
</feature>
<feature type="binding site" evidence="9">
    <location>
        <position position="314"/>
    </location>
    <ligand>
        <name>FAD</name>
        <dbReference type="ChEBI" id="CHEBI:57692"/>
    </ligand>
</feature>
<comment type="caution">
    <text evidence="14">The sequence shown here is derived from an EMBL/GenBank/DDBJ whole genome shotgun (WGS) entry which is preliminary data.</text>
</comment>
<dbReference type="GO" id="GO:0004148">
    <property type="term" value="F:dihydrolipoyl dehydrogenase (NADH) activity"/>
    <property type="evidence" value="ECO:0007669"/>
    <property type="project" value="TreeGrafter"/>
</dbReference>
<dbReference type="PANTHER" id="PTHR22912:SF151">
    <property type="entry name" value="DIHYDROLIPOYL DEHYDROGENASE, MITOCHONDRIAL"/>
    <property type="match status" value="1"/>
</dbReference>
<name>A0A0A2VA71_9BACI</name>
<dbReference type="GO" id="GO:0006103">
    <property type="term" value="P:2-oxoglutarate metabolic process"/>
    <property type="evidence" value="ECO:0007669"/>
    <property type="project" value="TreeGrafter"/>
</dbReference>
<comment type="cofactor">
    <cofactor evidence="9">
        <name>FAD</name>
        <dbReference type="ChEBI" id="CHEBI:57692"/>
    </cofactor>
    <text evidence="9">Binds 1 FAD per subunit.</text>
</comment>
<dbReference type="InterPro" id="IPR016156">
    <property type="entry name" value="FAD/NAD-linked_Rdtase_dimer_sf"/>
</dbReference>
<dbReference type="STRING" id="1385513.N780_04275"/>
<feature type="domain" description="Pyridine nucleotide-disulphide oxidoreductase dimerisation" evidence="12">
    <location>
        <begin position="348"/>
        <end position="454"/>
    </location>
</feature>
<keyword evidence="4 11" id="KW-0560">Oxidoreductase</keyword>
<dbReference type="InterPro" id="IPR004099">
    <property type="entry name" value="Pyr_nucl-diS_OxRdtase_dimer"/>
</dbReference>
<evidence type="ECO:0000256" key="10">
    <source>
        <dbReference type="PIRSR" id="PIRSR000350-4"/>
    </source>
</evidence>
<dbReference type="EMBL" id="AVBG01000011">
    <property type="protein sequence ID" value="KGP90610.1"/>
    <property type="molecule type" value="Genomic_DNA"/>
</dbReference>
<dbReference type="Gene3D" id="3.50.50.60">
    <property type="entry name" value="FAD/NAD(P)-binding domain"/>
    <property type="match status" value="2"/>
</dbReference>
<evidence type="ECO:0000259" key="12">
    <source>
        <dbReference type="Pfam" id="PF02852"/>
    </source>
</evidence>
<comment type="similarity">
    <text evidence="1 11">Belongs to the class-I pyridine nucleotide-disulfide oxidoreductase family.</text>
</comment>
<dbReference type="InterPro" id="IPR036188">
    <property type="entry name" value="FAD/NAD-bd_sf"/>
</dbReference>
<sequence length="469" mass="50671">MVVGEIAEQRDVVIIGGGPGGYNAAIHAAKQGSHVTLIEKGILGGICLNEGCIPSKLFATSAQKQSEVAGMSNFGIQMGETSFDLGQLQSYRNKVVGNLRKGVESLCKANKVEIIEGHASFLSEDRIGVDHGHQFDVYHFNHAVIATGGRPFMPNEITADEKRILTGHSLYRLEEVPDHLLIYGSDYIALEAAMAFRQFGASVSLVLEDEKSDYGYDSSINRELKRVLKKQKVKVYSGASLISLGVDGDKVNGKFRQKGEEVQIEATHAFISVGIEPNVSDLGVDRLRMEMENGFIATDAGMRTSIKNIYAIGDVTTGPALAVKAIKQAEVVAKTIEGTPAEFDPTFIPTVAHTIPPIASVGMTEQEALEKGLNVRVGQFGYGGNGYATIHGKREGFIKLIIQEDTDVVLGFHAFGAGAVELISTGTVALEMAARDEDLSFPHYPHPSYNESITMVETEVKRTQEANVK</sequence>
<evidence type="ECO:0000256" key="7">
    <source>
        <dbReference type="ARBA" id="ARBA00023284"/>
    </source>
</evidence>
<dbReference type="PANTHER" id="PTHR22912">
    <property type="entry name" value="DISULFIDE OXIDOREDUCTASE"/>
    <property type="match status" value="1"/>
</dbReference>
<evidence type="ECO:0000256" key="6">
    <source>
        <dbReference type="ARBA" id="ARBA00023157"/>
    </source>
</evidence>
<keyword evidence="5 9" id="KW-0520">NAD</keyword>
<dbReference type="InterPro" id="IPR012999">
    <property type="entry name" value="Pyr_OxRdtase_I_AS"/>
</dbReference>
<dbReference type="GO" id="GO:0050660">
    <property type="term" value="F:flavin adenine dinucleotide binding"/>
    <property type="evidence" value="ECO:0007669"/>
    <property type="project" value="TreeGrafter"/>
</dbReference>
<organism evidence="14 15">
    <name type="scientific">Pontibacillus chungwhensis BH030062</name>
    <dbReference type="NCBI Taxonomy" id="1385513"/>
    <lineage>
        <taxon>Bacteria</taxon>
        <taxon>Bacillati</taxon>
        <taxon>Bacillota</taxon>
        <taxon>Bacilli</taxon>
        <taxon>Bacillales</taxon>
        <taxon>Bacillaceae</taxon>
        <taxon>Pontibacillus</taxon>
    </lineage>
</organism>
<evidence type="ECO:0000256" key="1">
    <source>
        <dbReference type="ARBA" id="ARBA00007532"/>
    </source>
</evidence>
<dbReference type="RefSeq" id="WP_036785346.1">
    <property type="nucleotide sequence ID" value="NZ_AVBG01000011.1"/>
</dbReference>
<accession>A0A0A2VA71</accession>